<protein>
    <submittedName>
        <fullName evidence="2">Uncharacterized protein</fullName>
    </submittedName>
</protein>
<reference evidence="2 3" key="1">
    <citation type="submission" date="2024-10" db="EMBL/GenBank/DDBJ databases">
        <authorList>
            <person name="Riesco R."/>
        </authorList>
    </citation>
    <scope>NUCLEOTIDE SEQUENCE [LARGE SCALE GENOMIC DNA]</scope>
    <source>
        <strain evidence="2 3">NCIMB 15450</strain>
    </source>
</reference>
<evidence type="ECO:0000313" key="2">
    <source>
        <dbReference type="EMBL" id="MFH5229622.1"/>
    </source>
</evidence>
<dbReference type="Proteomes" id="UP001609219">
    <property type="component" value="Unassembled WGS sequence"/>
</dbReference>
<feature type="region of interest" description="Disordered" evidence="1">
    <location>
        <begin position="43"/>
        <end position="63"/>
    </location>
</feature>
<comment type="caution">
    <text evidence="2">The sequence shown here is derived from an EMBL/GenBank/DDBJ whole genome shotgun (WGS) entry which is preliminary data.</text>
</comment>
<evidence type="ECO:0000256" key="1">
    <source>
        <dbReference type="SAM" id="MobiDB-lite"/>
    </source>
</evidence>
<gene>
    <name evidence="2" type="ORF">ACHIRB_13755</name>
</gene>
<organism evidence="2 3">
    <name type="scientific">Antrihabitans spumae</name>
    <dbReference type="NCBI Taxonomy" id="3373370"/>
    <lineage>
        <taxon>Bacteria</taxon>
        <taxon>Bacillati</taxon>
        <taxon>Actinomycetota</taxon>
        <taxon>Actinomycetes</taxon>
        <taxon>Mycobacteriales</taxon>
        <taxon>Nocardiaceae</taxon>
        <taxon>Antrihabitans</taxon>
    </lineage>
</organism>
<evidence type="ECO:0000313" key="3">
    <source>
        <dbReference type="Proteomes" id="UP001609219"/>
    </source>
</evidence>
<accession>A0ABW7K757</accession>
<dbReference type="EMBL" id="JBIMSN010000058">
    <property type="protein sequence ID" value="MFH5229622.1"/>
    <property type="molecule type" value="Genomic_DNA"/>
</dbReference>
<feature type="compositionally biased region" description="Polar residues" evidence="1">
    <location>
        <begin position="1"/>
        <end position="10"/>
    </location>
</feature>
<keyword evidence="3" id="KW-1185">Reference proteome</keyword>
<proteinExistence type="predicted"/>
<name>A0ABW7K757_9NOCA</name>
<dbReference type="RefSeq" id="WP_395127714.1">
    <property type="nucleotide sequence ID" value="NZ_JBIMSN010000058.1"/>
</dbReference>
<feature type="region of interest" description="Disordered" evidence="1">
    <location>
        <begin position="1"/>
        <end position="22"/>
    </location>
</feature>
<sequence length="63" mass="6650">MARSVLTNPESMAAHSGKNVGTRGFDWSAAVEVALPLVADVERDIDNPGEGRAATKCPRRDGV</sequence>